<gene>
    <name evidence="13" type="primary">25500883</name>
    <name evidence="11" type="ordered locus">MTR_8g030930</name>
    <name evidence="12" type="ORF">MtrunA17_Chr8g0348981</name>
</gene>
<dbReference type="EC" id="3.2.1.15" evidence="12"/>
<dbReference type="InterPro" id="IPR006626">
    <property type="entry name" value="PbH1"/>
</dbReference>
<evidence type="ECO:0000256" key="9">
    <source>
        <dbReference type="RuleBase" id="RU361169"/>
    </source>
</evidence>
<dbReference type="GO" id="GO:0004650">
    <property type="term" value="F:polygalacturonase activity"/>
    <property type="evidence" value="ECO:0007669"/>
    <property type="project" value="UniProtKB-EC"/>
</dbReference>
<dbReference type="GO" id="GO:0071555">
    <property type="term" value="P:cell wall organization"/>
    <property type="evidence" value="ECO:0007669"/>
    <property type="project" value="UniProtKB-KW"/>
</dbReference>
<evidence type="ECO:0000256" key="10">
    <source>
        <dbReference type="SAM" id="SignalP"/>
    </source>
</evidence>
<comment type="subcellular location">
    <subcellularLocation>
        <location evidence="1">Secreted</location>
        <location evidence="1">Cell wall</location>
    </subcellularLocation>
</comment>
<reference evidence="13" key="3">
    <citation type="submission" date="2015-04" db="UniProtKB">
        <authorList>
            <consortium name="EnsemblPlants"/>
        </authorList>
    </citation>
    <scope>IDENTIFICATION</scope>
    <source>
        <strain evidence="13">cv. Jemalong A17</strain>
    </source>
</reference>
<dbReference type="Pfam" id="PF00295">
    <property type="entry name" value="Glyco_hydro_28"/>
    <property type="match status" value="1"/>
</dbReference>
<reference evidence="12" key="5">
    <citation type="journal article" date="2018" name="Nat. Plants">
        <title>Whole-genome landscape of Medicago truncatula symbiotic genes.</title>
        <authorList>
            <person name="Pecrix Y."/>
            <person name="Gamas P."/>
            <person name="Carrere S."/>
        </authorList>
    </citation>
    <scope>NUCLEOTIDE SEQUENCE</scope>
    <source>
        <tissue evidence="12">Leaves</tissue>
    </source>
</reference>
<dbReference type="PANTHER" id="PTHR31375">
    <property type="match status" value="1"/>
</dbReference>
<keyword evidence="3" id="KW-0134">Cell wall</keyword>
<evidence type="ECO:0000313" key="13">
    <source>
        <dbReference type="EnsemblPlants" id="KEH18863"/>
    </source>
</evidence>
<dbReference type="Proteomes" id="UP000265566">
    <property type="component" value="Chromosome 8"/>
</dbReference>
<evidence type="ECO:0000313" key="11">
    <source>
        <dbReference type="EMBL" id="KEH18863.1"/>
    </source>
</evidence>
<comment type="similarity">
    <text evidence="2 9">Belongs to the glycosyl hydrolase 28 family.</text>
</comment>
<reference evidence="11 14" key="1">
    <citation type="journal article" date="2011" name="Nature">
        <title>The Medicago genome provides insight into the evolution of rhizobial symbioses.</title>
        <authorList>
            <person name="Young N.D."/>
            <person name="Debelle F."/>
            <person name="Oldroyd G.E."/>
            <person name="Geurts R."/>
            <person name="Cannon S.B."/>
            <person name="Udvardi M.K."/>
            <person name="Benedito V.A."/>
            <person name="Mayer K.F."/>
            <person name="Gouzy J."/>
            <person name="Schoof H."/>
            <person name="Van de Peer Y."/>
            <person name="Proost S."/>
            <person name="Cook D.R."/>
            <person name="Meyers B.C."/>
            <person name="Spannagl M."/>
            <person name="Cheung F."/>
            <person name="De Mita S."/>
            <person name="Krishnakumar V."/>
            <person name="Gundlach H."/>
            <person name="Zhou S."/>
            <person name="Mudge J."/>
            <person name="Bharti A.K."/>
            <person name="Murray J.D."/>
            <person name="Naoumkina M.A."/>
            <person name="Rosen B."/>
            <person name="Silverstein K.A."/>
            <person name="Tang H."/>
            <person name="Rombauts S."/>
            <person name="Zhao P.X."/>
            <person name="Zhou P."/>
            <person name="Barbe V."/>
            <person name="Bardou P."/>
            <person name="Bechner M."/>
            <person name="Bellec A."/>
            <person name="Berger A."/>
            <person name="Berges H."/>
            <person name="Bidwell S."/>
            <person name="Bisseling T."/>
            <person name="Choisne N."/>
            <person name="Couloux A."/>
            <person name="Denny R."/>
            <person name="Deshpande S."/>
            <person name="Dai X."/>
            <person name="Doyle J.J."/>
            <person name="Dudez A.M."/>
            <person name="Farmer A.D."/>
            <person name="Fouteau S."/>
            <person name="Franken C."/>
            <person name="Gibelin C."/>
            <person name="Gish J."/>
            <person name="Goldstein S."/>
            <person name="Gonzalez A.J."/>
            <person name="Green P.J."/>
            <person name="Hallab A."/>
            <person name="Hartog M."/>
            <person name="Hua A."/>
            <person name="Humphray S.J."/>
            <person name="Jeong D.H."/>
            <person name="Jing Y."/>
            <person name="Jocker A."/>
            <person name="Kenton S.M."/>
            <person name="Kim D.J."/>
            <person name="Klee K."/>
            <person name="Lai H."/>
            <person name="Lang C."/>
            <person name="Lin S."/>
            <person name="Macmil S.L."/>
            <person name="Magdelenat G."/>
            <person name="Matthews L."/>
            <person name="McCorrison J."/>
            <person name="Monaghan E.L."/>
            <person name="Mun J.H."/>
            <person name="Najar F.Z."/>
            <person name="Nicholson C."/>
            <person name="Noirot C."/>
            <person name="O'Bleness M."/>
            <person name="Paule C.R."/>
            <person name="Poulain J."/>
            <person name="Prion F."/>
            <person name="Qin B."/>
            <person name="Qu C."/>
            <person name="Retzel E.F."/>
            <person name="Riddle C."/>
            <person name="Sallet E."/>
            <person name="Samain S."/>
            <person name="Samson N."/>
            <person name="Sanders I."/>
            <person name="Saurat O."/>
            <person name="Scarpelli C."/>
            <person name="Schiex T."/>
            <person name="Segurens B."/>
            <person name="Severin A.J."/>
            <person name="Sherrier D.J."/>
            <person name="Shi R."/>
            <person name="Sims S."/>
            <person name="Singer S.R."/>
            <person name="Sinharoy S."/>
            <person name="Sterck L."/>
            <person name="Viollet A."/>
            <person name="Wang B.B."/>
            <person name="Wang K."/>
            <person name="Wang M."/>
            <person name="Wang X."/>
            <person name="Warfsmann J."/>
            <person name="Weissenbach J."/>
            <person name="White D.D."/>
            <person name="White J.D."/>
            <person name="Wiley G.B."/>
            <person name="Wincker P."/>
            <person name="Xing Y."/>
            <person name="Yang L."/>
            <person name="Yao Z."/>
            <person name="Ying F."/>
            <person name="Zhai J."/>
            <person name="Zhou L."/>
            <person name="Zuber A."/>
            <person name="Denarie J."/>
            <person name="Dixon R.A."/>
            <person name="May G.D."/>
            <person name="Schwartz D.C."/>
            <person name="Rogers J."/>
            <person name="Quetier F."/>
            <person name="Town C.D."/>
            <person name="Roe B.A."/>
        </authorList>
    </citation>
    <scope>NUCLEOTIDE SEQUENCE [LARGE SCALE GENOMIC DNA]</scope>
    <source>
        <strain evidence="11">A17</strain>
        <strain evidence="13 14">cv. Jemalong A17</strain>
    </source>
</reference>
<evidence type="ECO:0000256" key="7">
    <source>
        <dbReference type="ARBA" id="ARBA00023316"/>
    </source>
</evidence>
<feature type="chain" id="PRO_5014498875" evidence="10">
    <location>
        <begin position="19"/>
        <end position="399"/>
    </location>
</feature>
<dbReference type="OrthoDB" id="187139at2759"/>
<sequence>MGAKFLFVLSLLVCIAEAHRQIQNKLFNVINYGARSDGNTDNSAAFLKAWSDACRWSGKGKATVLIPQGTYMLKEVVFSGPCNAWMNFHIEGLLKAPSDPYSFKNGDWINFRYVNKLTVGGGGILYGQGSSAWKTNDCKKNSNCRSLPITMKFDFITNGYVHDMHSIDSKQSHFVLFGCENMLLRGLKITAPKDSPNTDGIKIGMSKGINISSVNIGTGDDCIAMLSGTRNVRISDVFCGPGHGISVGSLGGNEGEEDIDDIVVKNCTFNGTSNGVRIKSWESQLKKTLVVSNFTYEDIVMNNVQNPIVIDQDYCSHPPCIKKGVSSVQISNVAYKNIRGSGNTKVAASFECSQNKPCQNIRMENINLWPSGHSKKLNNVCLFVKGATYGTQNPPSCIK</sequence>
<dbReference type="InterPro" id="IPR000743">
    <property type="entry name" value="Glyco_hydro_28"/>
</dbReference>
<evidence type="ECO:0000256" key="1">
    <source>
        <dbReference type="ARBA" id="ARBA00004191"/>
    </source>
</evidence>
<dbReference type="Gramene" id="rna45986">
    <property type="protein sequence ID" value="RHN39903.1"/>
    <property type="gene ID" value="gene45986"/>
</dbReference>
<reference evidence="15" key="4">
    <citation type="journal article" date="2018" name="Nat. Plants">
        <title>Whole-genome landscape of Medicago truncatula symbiotic genes.</title>
        <authorList>
            <person name="Pecrix Y."/>
            <person name="Staton S.E."/>
            <person name="Sallet E."/>
            <person name="Lelandais-Briere C."/>
            <person name="Moreau S."/>
            <person name="Carrere S."/>
            <person name="Blein T."/>
            <person name="Jardinaud M.F."/>
            <person name="Latrasse D."/>
            <person name="Zouine M."/>
            <person name="Zahm M."/>
            <person name="Kreplak J."/>
            <person name="Mayjonade B."/>
            <person name="Satge C."/>
            <person name="Perez M."/>
            <person name="Cauet S."/>
            <person name="Marande W."/>
            <person name="Chantry-Darmon C."/>
            <person name="Lopez-Roques C."/>
            <person name="Bouchez O."/>
            <person name="Berard A."/>
            <person name="Debelle F."/>
            <person name="Munos S."/>
            <person name="Bendahmane A."/>
            <person name="Berges H."/>
            <person name="Niebel A."/>
            <person name="Buitink J."/>
            <person name="Frugier F."/>
            <person name="Benhamed M."/>
            <person name="Crespi M."/>
            <person name="Gouzy J."/>
            <person name="Gamas P."/>
        </authorList>
    </citation>
    <scope>NUCLEOTIDE SEQUENCE [LARGE SCALE GENOMIC DNA]</scope>
    <source>
        <strain evidence="15">cv. Jemalong A17</strain>
    </source>
</reference>
<reference evidence="11 14" key="2">
    <citation type="journal article" date="2014" name="BMC Genomics">
        <title>An improved genome release (version Mt4.0) for the model legume Medicago truncatula.</title>
        <authorList>
            <person name="Tang H."/>
            <person name="Krishnakumar V."/>
            <person name="Bidwell S."/>
            <person name="Rosen B."/>
            <person name="Chan A."/>
            <person name="Zhou S."/>
            <person name="Gentzbittel L."/>
            <person name="Childs K.L."/>
            <person name="Yandell M."/>
            <person name="Gundlach H."/>
            <person name="Mayer K.F."/>
            <person name="Schwartz D.C."/>
            <person name="Town C.D."/>
        </authorList>
    </citation>
    <scope>GENOME REANNOTATION</scope>
    <source>
        <strain evidence="11">A17</strain>
        <strain evidence="13 14">cv. Jemalong A17</strain>
    </source>
</reference>
<dbReference type="EnsemblPlants" id="KEH18863">
    <property type="protein sequence ID" value="KEH18863"/>
    <property type="gene ID" value="MTR_8g030930"/>
</dbReference>
<dbReference type="InterPro" id="IPR012334">
    <property type="entry name" value="Pectin_lyas_fold"/>
</dbReference>
<name>A0A072TPY4_MEDTR</name>
<evidence type="ECO:0000256" key="6">
    <source>
        <dbReference type="ARBA" id="ARBA00023295"/>
    </source>
</evidence>
<proteinExistence type="inferred from homology"/>
<evidence type="ECO:0000256" key="4">
    <source>
        <dbReference type="ARBA" id="ARBA00022525"/>
    </source>
</evidence>
<dbReference type="Gene3D" id="2.160.20.10">
    <property type="entry name" value="Single-stranded right-handed beta-helix, Pectin lyase-like"/>
    <property type="match status" value="1"/>
</dbReference>
<evidence type="ECO:0000256" key="3">
    <source>
        <dbReference type="ARBA" id="ARBA00022512"/>
    </source>
</evidence>
<dbReference type="Proteomes" id="UP000002051">
    <property type="component" value="Chromosome 8"/>
</dbReference>
<dbReference type="SMART" id="SM00710">
    <property type="entry name" value="PbH1"/>
    <property type="match status" value="5"/>
</dbReference>
<keyword evidence="10" id="KW-0732">Signal</keyword>
<dbReference type="EMBL" id="CM001224">
    <property type="protein sequence ID" value="KEH18863.1"/>
    <property type="molecule type" value="Genomic_DNA"/>
</dbReference>
<evidence type="ECO:0000313" key="15">
    <source>
        <dbReference type="Proteomes" id="UP000265566"/>
    </source>
</evidence>
<protein>
    <submittedName>
        <fullName evidence="11">Polygalacturonase/glycoside hydrolase family protein</fullName>
    </submittedName>
    <submittedName>
        <fullName evidence="12">Putative polygalacturonase</fullName>
        <ecNumber evidence="12">3.2.1.15</ecNumber>
    </submittedName>
</protein>
<feature type="active site" evidence="8">
    <location>
        <position position="243"/>
    </location>
</feature>
<evidence type="ECO:0000256" key="5">
    <source>
        <dbReference type="ARBA" id="ARBA00022801"/>
    </source>
</evidence>
<keyword evidence="5 9" id="KW-0378">Hydrolase</keyword>
<dbReference type="SUPFAM" id="SSF51126">
    <property type="entry name" value="Pectin lyase-like"/>
    <property type="match status" value="1"/>
</dbReference>
<evidence type="ECO:0000313" key="14">
    <source>
        <dbReference type="Proteomes" id="UP000002051"/>
    </source>
</evidence>
<feature type="signal peptide" evidence="10">
    <location>
        <begin position="1"/>
        <end position="18"/>
    </location>
</feature>
<organism evidence="11 14">
    <name type="scientific">Medicago truncatula</name>
    <name type="common">Barrel medic</name>
    <name type="synonym">Medicago tribuloides</name>
    <dbReference type="NCBI Taxonomy" id="3880"/>
    <lineage>
        <taxon>Eukaryota</taxon>
        <taxon>Viridiplantae</taxon>
        <taxon>Streptophyta</taxon>
        <taxon>Embryophyta</taxon>
        <taxon>Tracheophyta</taxon>
        <taxon>Spermatophyta</taxon>
        <taxon>Magnoliopsida</taxon>
        <taxon>eudicotyledons</taxon>
        <taxon>Gunneridae</taxon>
        <taxon>Pentapetalae</taxon>
        <taxon>rosids</taxon>
        <taxon>fabids</taxon>
        <taxon>Fabales</taxon>
        <taxon>Fabaceae</taxon>
        <taxon>Papilionoideae</taxon>
        <taxon>50 kb inversion clade</taxon>
        <taxon>NPAAA clade</taxon>
        <taxon>Hologalegina</taxon>
        <taxon>IRL clade</taxon>
        <taxon>Trifolieae</taxon>
        <taxon>Medicago</taxon>
    </lineage>
</organism>
<keyword evidence="7" id="KW-0961">Cell wall biogenesis/degradation</keyword>
<evidence type="ECO:0000313" key="12">
    <source>
        <dbReference type="EMBL" id="RHN39903.1"/>
    </source>
</evidence>
<dbReference type="EMBL" id="PSQE01000008">
    <property type="protein sequence ID" value="RHN39903.1"/>
    <property type="molecule type" value="Genomic_DNA"/>
</dbReference>
<dbReference type="PROSITE" id="PS00502">
    <property type="entry name" value="POLYGALACTURONASE"/>
    <property type="match status" value="1"/>
</dbReference>
<evidence type="ECO:0000256" key="8">
    <source>
        <dbReference type="PROSITE-ProRule" id="PRU10052"/>
    </source>
</evidence>
<dbReference type="HOGENOM" id="CLU_016031_2_2_1"/>
<dbReference type="AlphaFoldDB" id="A0A072TPY4"/>
<accession>A0A072TPY4</accession>
<dbReference type="KEGG" id="mtr:25500883"/>
<keyword evidence="14" id="KW-1185">Reference proteome</keyword>
<evidence type="ECO:0000256" key="2">
    <source>
        <dbReference type="ARBA" id="ARBA00008834"/>
    </source>
</evidence>
<dbReference type="STRING" id="3880.A0A072TPY4"/>
<keyword evidence="4" id="KW-0964">Secreted</keyword>
<dbReference type="GO" id="GO:0005975">
    <property type="term" value="P:carbohydrate metabolic process"/>
    <property type="evidence" value="ECO:0007669"/>
    <property type="project" value="InterPro"/>
</dbReference>
<keyword evidence="6 9" id="KW-0326">Glycosidase</keyword>
<dbReference type="FunFam" id="2.160.20.10:FF:000004">
    <property type="entry name" value="Pectin lyase-like superfamily protein"/>
    <property type="match status" value="1"/>
</dbReference>
<dbReference type="InterPro" id="IPR011050">
    <property type="entry name" value="Pectin_lyase_fold/virulence"/>
</dbReference>